<evidence type="ECO:0000313" key="1">
    <source>
        <dbReference type="EMBL" id="SHF08008.1"/>
    </source>
</evidence>
<organism evidence="1 2">
    <name type="scientific">Bacteroides luti</name>
    <dbReference type="NCBI Taxonomy" id="1297750"/>
    <lineage>
        <taxon>Bacteria</taxon>
        <taxon>Pseudomonadati</taxon>
        <taxon>Bacteroidota</taxon>
        <taxon>Bacteroidia</taxon>
        <taxon>Bacteroidales</taxon>
        <taxon>Bacteroidaceae</taxon>
        <taxon>Bacteroides</taxon>
    </lineage>
</organism>
<dbReference type="STRING" id="1297750.SAMN05444405_10551"/>
<evidence type="ECO:0000313" key="2">
    <source>
        <dbReference type="Proteomes" id="UP000184509"/>
    </source>
</evidence>
<reference evidence="1 2" key="1">
    <citation type="submission" date="2016-11" db="EMBL/GenBank/DDBJ databases">
        <authorList>
            <person name="Jaros S."/>
            <person name="Januszkiewicz K."/>
            <person name="Wedrychowicz H."/>
        </authorList>
    </citation>
    <scope>NUCLEOTIDE SEQUENCE [LARGE SCALE GENOMIC DNA]</scope>
    <source>
        <strain evidence="1 2">DSM 26991</strain>
    </source>
</reference>
<sequence>MYKLTNISIIMKEEYIKKKMLIDKLKLFIFIISLIFVIASCSKPSSGFVLQNFEVSNHKLDSLINILTCEYKKKYKEEERKIIVLEFLVNDSIPEFWFSFHEKNELRDYYIFNQNRRVIGYLSKNNFQRLLLSRINSKIEFEEAFSAFIYPTEKKQRFDYLYFPDNQYKLYEEMDIDGKRVKVSCWPETTGCHRYGYYQFIYKNNRFINART</sequence>
<dbReference type="EMBL" id="FQTV01000005">
    <property type="protein sequence ID" value="SHF08008.1"/>
    <property type="molecule type" value="Genomic_DNA"/>
</dbReference>
<gene>
    <name evidence="1" type="ORF">SAMN05444405_10551</name>
</gene>
<accession>A0A1M4YQQ5</accession>
<dbReference type="AlphaFoldDB" id="A0A1M4YQQ5"/>
<dbReference type="Proteomes" id="UP000184509">
    <property type="component" value="Unassembled WGS sequence"/>
</dbReference>
<keyword evidence="2" id="KW-1185">Reference proteome</keyword>
<name>A0A1M4YQQ5_9BACE</name>
<proteinExistence type="predicted"/>
<protein>
    <submittedName>
        <fullName evidence="1">Uncharacterized protein</fullName>
    </submittedName>
</protein>